<dbReference type="FunFam" id="2.130.10.10:FF:000998">
    <property type="entry name" value="VPS10 homolog 2"/>
    <property type="match status" value="1"/>
</dbReference>
<feature type="domain" description="VPS10" evidence="18">
    <location>
        <begin position="751"/>
        <end position="1385"/>
    </location>
</feature>
<keyword evidence="7" id="KW-0677">Repeat</keyword>
<dbReference type="InterPro" id="IPR036278">
    <property type="entry name" value="Sialidase_sf"/>
</dbReference>
<dbReference type="SMART" id="SM00602">
    <property type="entry name" value="VPS10"/>
    <property type="match status" value="2"/>
</dbReference>
<organism evidence="19 20">
    <name type="scientific">Cryptococcus depauperatus CBS 7841</name>
    <dbReference type="NCBI Taxonomy" id="1295531"/>
    <lineage>
        <taxon>Eukaryota</taxon>
        <taxon>Fungi</taxon>
        <taxon>Dikarya</taxon>
        <taxon>Basidiomycota</taxon>
        <taxon>Agaricomycotina</taxon>
        <taxon>Tremellomycetes</taxon>
        <taxon>Tremellales</taxon>
        <taxon>Cryptococcaceae</taxon>
        <taxon>Cryptococcus</taxon>
    </lineage>
</organism>
<keyword evidence="12" id="KW-0325">Glycoprotein</keyword>
<dbReference type="PANTHER" id="PTHR12106">
    <property type="entry name" value="SORTILIN RELATED"/>
    <property type="match status" value="1"/>
</dbReference>
<dbReference type="FunFam" id="3.30.60.270:FF:000007">
    <property type="entry name" value="Sortilin"/>
    <property type="match status" value="1"/>
</dbReference>
<evidence type="ECO:0000256" key="12">
    <source>
        <dbReference type="ARBA" id="ARBA00023180"/>
    </source>
</evidence>
<dbReference type="Pfam" id="PF15901">
    <property type="entry name" value="Sortilin_C"/>
    <property type="match status" value="2"/>
</dbReference>
<evidence type="ECO:0000256" key="1">
    <source>
        <dbReference type="ARBA" id="ARBA00004167"/>
    </source>
</evidence>
<evidence type="ECO:0000256" key="4">
    <source>
        <dbReference type="ARBA" id="ARBA00015369"/>
    </source>
</evidence>
<keyword evidence="11" id="KW-0675">Receptor</keyword>
<dbReference type="GO" id="GO:0005794">
    <property type="term" value="C:Golgi apparatus"/>
    <property type="evidence" value="ECO:0007669"/>
    <property type="project" value="UniProtKB-SubCell"/>
</dbReference>
<dbReference type="VEuPathDB" id="FungiDB:L203_02439"/>
<name>A0A1E3IKB1_9TREE</name>
<evidence type="ECO:0000259" key="18">
    <source>
        <dbReference type="SMART" id="SM00602"/>
    </source>
</evidence>
<dbReference type="InterPro" id="IPR050310">
    <property type="entry name" value="VPS10-sortilin"/>
</dbReference>
<dbReference type="GeneID" id="91085310"/>
<dbReference type="InterPro" id="IPR015943">
    <property type="entry name" value="WD40/YVTN_repeat-like_dom_sf"/>
</dbReference>
<dbReference type="GO" id="GO:0016020">
    <property type="term" value="C:membrane"/>
    <property type="evidence" value="ECO:0007669"/>
    <property type="project" value="UniProtKB-SubCell"/>
</dbReference>
<evidence type="ECO:0000256" key="6">
    <source>
        <dbReference type="ARBA" id="ARBA00022729"/>
    </source>
</evidence>
<keyword evidence="9" id="KW-0333">Golgi apparatus</keyword>
<evidence type="ECO:0000313" key="19">
    <source>
        <dbReference type="EMBL" id="WVN85939.1"/>
    </source>
</evidence>
<dbReference type="GO" id="GO:0005829">
    <property type="term" value="C:cytosol"/>
    <property type="evidence" value="ECO:0007669"/>
    <property type="project" value="GOC"/>
</dbReference>
<dbReference type="KEGG" id="cdep:91085310"/>
<keyword evidence="10" id="KW-0472">Membrane</keyword>
<dbReference type="EMBL" id="CP143784">
    <property type="protein sequence ID" value="WVN85939.1"/>
    <property type="molecule type" value="Genomic_DNA"/>
</dbReference>
<keyword evidence="6" id="KW-0732">Signal</keyword>
<dbReference type="GO" id="GO:0006896">
    <property type="term" value="P:Golgi to vacuole transport"/>
    <property type="evidence" value="ECO:0007669"/>
    <property type="project" value="TreeGrafter"/>
</dbReference>
<reference evidence="19" key="3">
    <citation type="submission" date="2024-01" db="EMBL/GenBank/DDBJ databases">
        <authorList>
            <person name="Coelho M.A."/>
            <person name="David-Palma M."/>
            <person name="Shea T."/>
            <person name="Sun S."/>
            <person name="Cuomo C.A."/>
            <person name="Heitman J."/>
        </authorList>
    </citation>
    <scope>NUCLEOTIDE SEQUENCE</scope>
    <source>
        <strain evidence="19">CBS 7841</strain>
    </source>
</reference>
<dbReference type="InterPro" id="IPR031778">
    <property type="entry name" value="Sortilin_N"/>
</dbReference>
<comment type="function">
    <text evidence="13">Functions as a sorting receptor in the Golgi compartment required for the intracellular sorting and delivery of soluble vacuolar proteins, like carboxypeptidase Y (CPY) and proteinase A. Executes multiple rounds of sorting by cycling between the late Golgi and a prevacuolar endosome-like compartment.</text>
</comment>
<gene>
    <name evidence="19" type="ORF">L203_101096</name>
</gene>
<protein>
    <recommendedName>
        <fullName evidence="4">Vacuolar protein sorting/targeting protein 10</fullName>
    </recommendedName>
    <alternativeName>
        <fullName evidence="15">Carboxypeptidase Y receptor</fullName>
    </alternativeName>
    <alternativeName>
        <fullName evidence="14 16">Sortilin VPS10</fullName>
    </alternativeName>
</protein>
<evidence type="ECO:0000256" key="3">
    <source>
        <dbReference type="ARBA" id="ARBA00008251"/>
    </source>
</evidence>
<evidence type="ECO:0000256" key="14">
    <source>
        <dbReference type="ARBA" id="ARBA00031250"/>
    </source>
</evidence>
<reference evidence="19" key="1">
    <citation type="submission" date="2016-06" db="EMBL/GenBank/DDBJ databases">
        <authorList>
            <person name="Cuomo C."/>
            <person name="Litvintseva A."/>
            <person name="Heitman J."/>
            <person name="Chen Y."/>
            <person name="Sun S."/>
            <person name="Springer D."/>
            <person name="Dromer F."/>
            <person name="Young S."/>
            <person name="Zeng Q."/>
            <person name="Chapman S."/>
            <person name="Gujja S."/>
            <person name="Saif S."/>
            <person name="Birren B."/>
        </authorList>
    </citation>
    <scope>NUCLEOTIDE SEQUENCE</scope>
    <source>
        <strain evidence="19">CBS 7841</strain>
    </source>
</reference>
<comment type="subcellular location">
    <subcellularLocation>
        <location evidence="2">Golgi apparatus</location>
        <location evidence="2">trans-Golgi network membrane</location>
    </subcellularLocation>
    <subcellularLocation>
        <location evidence="1">Membrane</location>
        <topology evidence="1">Single-pass membrane protein</topology>
    </subcellularLocation>
    <subcellularLocation>
        <location evidence="17">Prevacuolar compartment membrane</location>
    </subcellularLocation>
</comment>
<dbReference type="GO" id="GO:0006623">
    <property type="term" value="P:protein targeting to vacuole"/>
    <property type="evidence" value="ECO:0007669"/>
    <property type="project" value="TreeGrafter"/>
</dbReference>
<evidence type="ECO:0000256" key="2">
    <source>
        <dbReference type="ARBA" id="ARBA00004198"/>
    </source>
</evidence>
<dbReference type="RefSeq" id="XP_066066639.1">
    <property type="nucleotide sequence ID" value="XM_066210542.1"/>
</dbReference>
<evidence type="ECO:0000313" key="20">
    <source>
        <dbReference type="Proteomes" id="UP000094043"/>
    </source>
</evidence>
<evidence type="ECO:0000256" key="15">
    <source>
        <dbReference type="ARBA" id="ARBA00031354"/>
    </source>
</evidence>
<comment type="similarity">
    <text evidence="3">Belongs to the VPS10-related sortilin family.</text>
</comment>
<evidence type="ECO:0000256" key="10">
    <source>
        <dbReference type="ARBA" id="ARBA00023136"/>
    </source>
</evidence>
<dbReference type="Gene3D" id="2.130.10.10">
    <property type="entry name" value="YVTN repeat-like/Quinoprotein amine dehydrogenase"/>
    <property type="match status" value="3"/>
</dbReference>
<dbReference type="Gene3D" id="2.10.70.80">
    <property type="match status" value="2"/>
</dbReference>
<dbReference type="SUPFAM" id="SSF110296">
    <property type="entry name" value="Oligoxyloglucan reducing end-specific cellobiohydrolase"/>
    <property type="match status" value="1"/>
</dbReference>
<keyword evidence="5" id="KW-0812">Transmembrane</keyword>
<keyword evidence="8" id="KW-1133">Transmembrane helix</keyword>
<dbReference type="FunFam" id="3.30.60.270:FF:000005">
    <property type="entry name" value="Sortilin"/>
    <property type="match status" value="1"/>
</dbReference>
<evidence type="ECO:0000256" key="7">
    <source>
        <dbReference type="ARBA" id="ARBA00022737"/>
    </source>
</evidence>
<accession>A0A1E3IKB1</accession>
<sequence>MDVKRQLPPSRHHHRYLERTQPPFVMLLLCVAFALLLGPLIAMAGDPEVTVNRIENLPNRLFYFDDTPVVMYHDPIKLTVHRSPDEGKTWEQISGPRDGDAALLIEHPHNNKMAFIIGRRSKHWVTYNRGATWQSFETPSDANLGGKTLTFHAEKDGWILFQATVCEDTGFGKWGGGRTCWDETYYTKDAFRSETRLLLSQTSRCIFARSTEAFKSAPESLIFCTAFDASQKPGNGGMHSIKESRLYSSEDWFENKRFVDLGIGKRARGVVGLGVVSKFMVVALSLTDGLSKRAASGDPMALYVSTDGLEWRQTQFPHSALPDLKENAYTIVESTTHSIAVDILTSPSANIGTLFVSSSEGTYFVEALADTNRNQYGIVDFEQLVGLEGVGIANVVSNREEVVGWGESKKIKSKITYDDGSNWRPLKAPLKKMNGDDWSCDTSDLNSCSLHLHSVTVPHNIGRVFSSTAPGYVMAVGSVGDSLLPYEDCDTFLSTDAGLNWRMVQEGAHKYEFGDQGSLLVIVDDEQATDHVHYSFDGGSTWNKLELGITVRGLVLTTIPDSTSQKFLLLGTLPRKESGHGGRHAMVFIDFASLQTRQCTDSDFERWYARSGDGHECLMGHKQWYQRRKLDAKCYVGHKFEDPVGHEENCKCTDEDYECDFNYVRQDGECVPVGPETVPAGTCNKQGDKYLGSSGYRKIPGNTCKSKSNRAKDSPIMKDCAFARPENGKPSHVIHQFTSNIVSHSYFPSSQTILLQLADLTVWQSSNEGFSWKQLHQGETFLGVIAHSSSPERAYLLTNTRKIYRTTDTGRSWNTITAPLDPNNLGIPILGFHPTKPDWLIYTGAIDCNDPLSVSCRAVAYYSTDHGRRWKKIEEYVRTCAWARDKGLKIDEREIICESYKNKKGSQLSGEYNPMQLIAGSNYYSKKIKLFDSVVGFASFSEYLIVAQLHEDQGSLSLQVSLDGYHFAEGQFPPNMKIDNKAYTILESSTDSVFLHVTMNSAVNKEWGSIFKSNSNGTYYGLDVEHVNRNSAGYVDFEKMIGLDGIAVINVVSNPAEAEISGRKELQSRITHNDGGSWKPLNPPAHDSLGQKYSCQSTSCSLQIHGYTERRDPKATYSSPSAIGLMLAVGNVGEELAAYTDSDIFLTRDGGYTWEEVHKDAHMWEFGDYGSIIVLVNDEEPTDHVLYSTDEGLSWNEYPFGRTIRVKTIQTVPDDTSRRFFLIGTVPGTSDKTILVHLDFSTITQTKCVLSIEDPNHDDFELWSPSESREDTCLFGRQTMYHRRIRDKNCFVGERVEQPKTIVRNCTCTPSDFECEFNYRRDASGNCVLVQGASPLSINTQEEQCDGYTEFWYERTAYRKIPYSSCEGGERPDRGKRHDCPGLFIGGARWGALFWGSIVILPFTIAGLAAYWYIQKGGRTGAIRLGDHRAFGGNGASGALAVLASVPTFVVALTQAGWARVTRWIPFLDDLFTRRSTYRSVPIDEDAEILGDHYEDE</sequence>
<evidence type="ECO:0000256" key="9">
    <source>
        <dbReference type="ARBA" id="ARBA00023034"/>
    </source>
</evidence>
<evidence type="ECO:0000256" key="13">
    <source>
        <dbReference type="ARBA" id="ARBA00025569"/>
    </source>
</evidence>
<dbReference type="FunFam" id="2.10.70.80:FF:000001">
    <property type="entry name" value="Sortilin-related VPS10 domain-containing receptor 1"/>
    <property type="match status" value="1"/>
</dbReference>
<evidence type="ECO:0000256" key="16">
    <source>
        <dbReference type="ARBA" id="ARBA00031902"/>
    </source>
</evidence>
<keyword evidence="20" id="KW-1185">Reference proteome</keyword>
<feature type="domain" description="VPS10" evidence="18">
    <location>
        <begin position="67"/>
        <end position="725"/>
    </location>
</feature>
<dbReference type="OrthoDB" id="443634at2759"/>
<dbReference type="Pfam" id="PF15902">
    <property type="entry name" value="Sortilin-Vps10"/>
    <property type="match status" value="2"/>
</dbReference>
<evidence type="ECO:0000256" key="8">
    <source>
        <dbReference type="ARBA" id="ARBA00022989"/>
    </source>
</evidence>
<dbReference type="Proteomes" id="UP000094043">
    <property type="component" value="Chromosome 1"/>
</dbReference>
<evidence type="ECO:0000256" key="5">
    <source>
        <dbReference type="ARBA" id="ARBA00022692"/>
    </source>
</evidence>
<dbReference type="SUPFAM" id="SSF50939">
    <property type="entry name" value="Sialidases"/>
    <property type="match status" value="1"/>
</dbReference>
<dbReference type="PANTHER" id="PTHR12106:SF27">
    <property type="entry name" value="SORTILIN-RELATED RECEPTOR"/>
    <property type="match status" value="1"/>
</dbReference>
<dbReference type="InterPro" id="IPR031777">
    <property type="entry name" value="Sortilin_C"/>
</dbReference>
<dbReference type="FunFam" id="2.130.10.10:FF:000690">
    <property type="entry name" value="Sortilin"/>
    <property type="match status" value="1"/>
</dbReference>
<dbReference type="InterPro" id="IPR006581">
    <property type="entry name" value="VPS10"/>
</dbReference>
<dbReference type="CDD" id="cd15482">
    <property type="entry name" value="Sialidase_non-viral"/>
    <property type="match status" value="2"/>
</dbReference>
<dbReference type="Gene3D" id="3.30.60.270">
    <property type="match status" value="2"/>
</dbReference>
<evidence type="ECO:0000256" key="17">
    <source>
        <dbReference type="ARBA" id="ARBA00046293"/>
    </source>
</evidence>
<reference evidence="19" key="2">
    <citation type="journal article" date="2022" name="Elife">
        <title>Obligate sexual reproduction of a homothallic fungus closely related to the Cryptococcus pathogenic species complex.</title>
        <authorList>
            <person name="Passer A.R."/>
            <person name="Clancey S.A."/>
            <person name="Shea T."/>
            <person name="David-Palma M."/>
            <person name="Averette A.F."/>
            <person name="Boekhout T."/>
            <person name="Porcel B.M."/>
            <person name="Nowrousian M."/>
            <person name="Cuomo C.A."/>
            <person name="Sun S."/>
            <person name="Heitman J."/>
            <person name="Coelho M.A."/>
        </authorList>
    </citation>
    <scope>NUCLEOTIDE SEQUENCE</scope>
    <source>
        <strain evidence="19">CBS 7841</strain>
    </source>
</reference>
<dbReference type="FunFam" id="2.10.70.80:FF:000004">
    <property type="entry name" value="Sortilin"/>
    <property type="match status" value="1"/>
</dbReference>
<dbReference type="GO" id="GO:0006895">
    <property type="term" value="P:Golgi to endosome transport"/>
    <property type="evidence" value="ECO:0007669"/>
    <property type="project" value="TreeGrafter"/>
</dbReference>
<proteinExistence type="inferred from homology"/>
<evidence type="ECO:0000256" key="11">
    <source>
        <dbReference type="ARBA" id="ARBA00023170"/>
    </source>
</evidence>